<feature type="domain" description="Initiator binding" evidence="1">
    <location>
        <begin position="21"/>
        <end position="138"/>
    </location>
</feature>
<sequence length="214" mass="24860">MEQEGTTPESEPDYLRALTNEDREKYKQLRNKFCNNQHDQNQVQNLDEIISQIHDFSVRGDEYDGARSNVCGICQLDNGIAVNSMHLSYMTGNSKNTINYAFNKLNYQNVPATTELVEKMPQLKDNTRELRMWSVKRLADLTPAPKFNMSRKVIIQQKSLSPLPNLQSTALFHNQWSYEDYREAEQGQQPQDATFFDDPFSIPLDQWNNSDDEQ</sequence>
<dbReference type="Pfam" id="PF10416">
    <property type="entry name" value="IBD"/>
    <property type="match status" value="1"/>
</dbReference>
<dbReference type="Proteomes" id="UP000001542">
    <property type="component" value="Unassembled WGS sequence"/>
</dbReference>
<dbReference type="VEuPathDB" id="TrichDB:TVAGG3_0385610"/>
<dbReference type="InterPro" id="IPR018845">
    <property type="entry name" value="Initiator-bd"/>
</dbReference>
<dbReference type="KEGG" id="tva:4775520"/>
<dbReference type="EMBL" id="DS113230">
    <property type="protein sequence ID" value="EAY17503.1"/>
    <property type="molecule type" value="Genomic_DNA"/>
</dbReference>
<dbReference type="RefSeq" id="XP_001329638.1">
    <property type="nucleotide sequence ID" value="XM_001329603.1"/>
</dbReference>
<name>A2DQ76_TRIV3</name>
<dbReference type="InParanoid" id="A2DQ76"/>
<dbReference type="AlphaFoldDB" id="A2DQ76"/>
<proteinExistence type="predicted"/>
<reference evidence="2" key="2">
    <citation type="journal article" date="2007" name="Science">
        <title>Draft genome sequence of the sexually transmitted pathogen Trichomonas vaginalis.</title>
        <authorList>
            <person name="Carlton J.M."/>
            <person name="Hirt R.P."/>
            <person name="Silva J.C."/>
            <person name="Delcher A.L."/>
            <person name="Schatz M."/>
            <person name="Zhao Q."/>
            <person name="Wortman J.R."/>
            <person name="Bidwell S.L."/>
            <person name="Alsmark U.C.M."/>
            <person name="Besteiro S."/>
            <person name="Sicheritz-Ponten T."/>
            <person name="Noel C.J."/>
            <person name="Dacks J.B."/>
            <person name="Foster P.G."/>
            <person name="Simillion C."/>
            <person name="Van de Peer Y."/>
            <person name="Miranda-Saavedra D."/>
            <person name="Barton G.J."/>
            <person name="Westrop G.D."/>
            <person name="Mueller S."/>
            <person name="Dessi D."/>
            <person name="Fiori P.L."/>
            <person name="Ren Q."/>
            <person name="Paulsen I."/>
            <person name="Zhang H."/>
            <person name="Bastida-Corcuera F.D."/>
            <person name="Simoes-Barbosa A."/>
            <person name="Brown M.T."/>
            <person name="Hayes R.D."/>
            <person name="Mukherjee M."/>
            <person name="Okumura C.Y."/>
            <person name="Schneider R."/>
            <person name="Smith A.J."/>
            <person name="Vanacova S."/>
            <person name="Villalvazo M."/>
            <person name="Haas B.J."/>
            <person name="Pertea M."/>
            <person name="Feldblyum T.V."/>
            <person name="Utterback T.R."/>
            <person name="Shu C.L."/>
            <person name="Osoegawa K."/>
            <person name="de Jong P.J."/>
            <person name="Hrdy I."/>
            <person name="Horvathova L."/>
            <person name="Zubacova Z."/>
            <person name="Dolezal P."/>
            <person name="Malik S.B."/>
            <person name="Logsdon J.M. Jr."/>
            <person name="Henze K."/>
            <person name="Gupta A."/>
            <person name="Wang C.C."/>
            <person name="Dunne R.L."/>
            <person name="Upcroft J.A."/>
            <person name="Upcroft P."/>
            <person name="White O."/>
            <person name="Salzberg S.L."/>
            <person name="Tang P."/>
            <person name="Chiu C.-H."/>
            <person name="Lee Y.-S."/>
            <person name="Embley T.M."/>
            <person name="Coombs G.H."/>
            <person name="Mottram J.C."/>
            <person name="Tachezy J."/>
            <person name="Fraser-Liggett C.M."/>
            <person name="Johnson P.J."/>
        </authorList>
    </citation>
    <scope>NUCLEOTIDE SEQUENCE [LARGE SCALE GENOMIC DNA]</scope>
    <source>
        <strain evidence="2">G3</strain>
    </source>
</reference>
<dbReference type="VEuPathDB" id="TrichDB:TVAG_494450"/>
<evidence type="ECO:0000313" key="3">
    <source>
        <dbReference type="Proteomes" id="UP000001542"/>
    </source>
</evidence>
<reference evidence="2" key="1">
    <citation type="submission" date="2006-10" db="EMBL/GenBank/DDBJ databases">
        <authorList>
            <person name="Amadeo P."/>
            <person name="Zhao Q."/>
            <person name="Wortman J."/>
            <person name="Fraser-Liggett C."/>
            <person name="Carlton J."/>
        </authorList>
    </citation>
    <scope>NUCLEOTIDE SEQUENCE</scope>
    <source>
        <strain evidence="2">G3</strain>
    </source>
</reference>
<organism evidence="2 3">
    <name type="scientific">Trichomonas vaginalis (strain ATCC PRA-98 / G3)</name>
    <dbReference type="NCBI Taxonomy" id="412133"/>
    <lineage>
        <taxon>Eukaryota</taxon>
        <taxon>Metamonada</taxon>
        <taxon>Parabasalia</taxon>
        <taxon>Trichomonadida</taxon>
        <taxon>Trichomonadidae</taxon>
        <taxon>Trichomonas</taxon>
    </lineage>
</organism>
<protein>
    <recommendedName>
        <fullName evidence="1">Initiator binding domain-containing protein</fullName>
    </recommendedName>
</protein>
<accession>A2DQ76</accession>
<evidence type="ECO:0000313" key="2">
    <source>
        <dbReference type="EMBL" id="EAY17503.1"/>
    </source>
</evidence>
<gene>
    <name evidence="2" type="ORF">TVAG_494450</name>
</gene>
<keyword evidence="3" id="KW-1185">Reference proteome</keyword>
<evidence type="ECO:0000259" key="1">
    <source>
        <dbReference type="Pfam" id="PF10416"/>
    </source>
</evidence>